<dbReference type="InterPro" id="IPR046336">
    <property type="entry name" value="Lon_prtase_N_sf"/>
</dbReference>
<dbReference type="GO" id="GO:0006508">
    <property type="term" value="P:proteolysis"/>
    <property type="evidence" value="ECO:0007669"/>
    <property type="project" value="UniProtKB-KW"/>
</dbReference>
<sequence>MFPLGTVLFPHTPLLLRIFEPRYLTMLGRLLDDEEPQFGVVLIARGREAGGGEEREGIATMARIVKVDPSGTDALHVIAVGGERVVVDRWLDDDPYPQADASPLPRLTWDEALAPLRAEAERTVRRVLTRAAEFRDLQWDADTELSDDPVESAWQLAAIAPLGEFDRYTLLRSTTMGGLLRGILDLTLDVEPVVTAPPIDIEDAFGGEPGDPRDD</sequence>
<dbReference type="Proteomes" id="UP000033451">
    <property type="component" value="Unassembled WGS sequence"/>
</dbReference>
<protein>
    <submittedName>
        <fullName evidence="2">ATP-dependent protease La (LON) domain protein</fullName>
    </submittedName>
</protein>
<dbReference type="STRING" id="400772.RR49_01334"/>
<dbReference type="Gene3D" id="2.30.130.40">
    <property type="entry name" value="LON domain-like"/>
    <property type="match status" value="1"/>
</dbReference>
<dbReference type="SUPFAM" id="SSF88697">
    <property type="entry name" value="PUA domain-like"/>
    <property type="match status" value="1"/>
</dbReference>
<keyword evidence="3" id="KW-1185">Reference proteome</keyword>
<evidence type="ECO:0000313" key="2">
    <source>
        <dbReference type="EMBL" id="KJL36782.1"/>
    </source>
</evidence>
<evidence type="ECO:0000313" key="3">
    <source>
        <dbReference type="Proteomes" id="UP000033451"/>
    </source>
</evidence>
<dbReference type="PANTHER" id="PTHR46732">
    <property type="entry name" value="ATP-DEPENDENT PROTEASE LA (LON) DOMAIN PROTEIN"/>
    <property type="match status" value="1"/>
</dbReference>
<feature type="domain" description="Lon N-terminal" evidence="1">
    <location>
        <begin position="1"/>
        <end position="191"/>
    </location>
</feature>
<dbReference type="SMART" id="SM00464">
    <property type="entry name" value="LON"/>
    <property type="match status" value="1"/>
</dbReference>
<dbReference type="AlphaFoldDB" id="A0A0F0LU40"/>
<dbReference type="PATRIC" id="fig|400772.4.peg.1358"/>
<dbReference type="InterPro" id="IPR015947">
    <property type="entry name" value="PUA-like_sf"/>
</dbReference>
<name>A0A0F0LU40_9MICO</name>
<dbReference type="GO" id="GO:0008233">
    <property type="term" value="F:peptidase activity"/>
    <property type="evidence" value="ECO:0007669"/>
    <property type="project" value="UniProtKB-KW"/>
</dbReference>
<keyword evidence="2" id="KW-0378">Hydrolase</keyword>
<dbReference type="PANTHER" id="PTHR46732:SF8">
    <property type="entry name" value="ATP-DEPENDENT PROTEASE LA (LON) DOMAIN PROTEIN"/>
    <property type="match status" value="1"/>
</dbReference>
<dbReference type="Pfam" id="PF02190">
    <property type="entry name" value="LON_substr_bdg"/>
    <property type="match status" value="1"/>
</dbReference>
<keyword evidence="2" id="KW-0645">Protease</keyword>
<comment type="caution">
    <text evidence="2">The sequence shown here is derived from an EMBL/GenBank/DDBJ whole genome shotgun (WGS) entry which is preliminary data.</text>
</comment>
<dbReference type="EMBL" id="JYIY01000071">
    <property type="protein sequence ID" value="KJL36782.1"/>
    <property type="molecule type" value="Genomic_DNA"/>
</dbReference>
<gene>
    <name evidence="2" type="ORF">RR49_01334</name>
</gene>
<accession>A0A0F0LU40</accession>
<dbReference type="PROSITE" id="PS51787">
    <property type="entry name" value="LON_N"/>
    <property type="match status" value="1"/>
</dbReference>
<reference evidence="2 3" key="1">
    <citation type="submission" date="2015-02" db="EMBL/GenBank/DDBJ databases">
        <title>Draft genome sequences of ten Microbacterium spp. with emphasis on heavy metal contaminated environments.</title>
        <authorList>
            <person name="Corretto E."/>
        </authorList>
    </citation>
    <scope>NUCLEOTIDE SEQUENCE [LARGE SCALE GENOMIC DNA]</scope>
    <source>
        <strain evidence="2 3">DSM 18659</strain>
    </source>
</reference>
<dbReference type="InterPro" id="IPR003111">
    <property type="entry name" value="Lon_prtase_N"/>
</dbReference>
<proteinExistence type="predicted"/>
<organism evidence="2 3">
    <name type="scientific">Microbacterium ginsengisoli</name>
    <dbReference type="NCBI Taxonomy" id="400772"/>
    <lineage>
        <taxon>Bacteria</taxon>
        <taxon>Bacillati</taxon>
        <taxon>Actinomycetota</taxon>
        <taxon>Actinomycetes</taxon>
        <taxon>Micrococcales</taxon>
        <taxon>Microbacteriaceae</taxon>
        <taxon>Microbacterium</taxon>
    </lineage>
</organism>
<evidence type="ECO:0000259" key="1">
    <source>
        <dbReference type="PROSITE" id="PS51787"/>
    </source>
</evidence>